<protein>
    <submittedName>
        <fullName evidence="5">Putative GntR family transcriptional regulator YjjM</fullName>
    </submittedName>
</protein>
<keyword evidence="3" id="KW-0804">Transcription</keyword>
<proteinExistence type="predicted"/>
<name>A0A090V3W0_PSEVU</name>
<keyword evidence="1" id="KW-0805">Transcription regulation</keyword>
<dbReference type="CDD" id="cd07377">
    <property type="entry name" value="WHTH_GntR"/>
    <property type="match status" value="1"/>
</dbReference>
<dbReference type="PANTHER" id="PTHR43537:SF5">
    <property type="entry name" value="UXU OPERON TRANSCRIPTIONAL REGULATOR"/>
    <property type="match status" value="1"/>
</dbReference>
<evidence type="ECO:0000313" key="6">
    <source>
        <dbReference type="Proteomes" id="UP000029462"/>
    </source>
</evidence>
<dbReference type="Gene3D" id="1.10.10.10">
    <property type="entry name" value="Winged helix-like DNA-binding domain superfamily/Winged helix DNA-binding domain"/>
    <property type="match status" value="1"/>
</dbReference>
<dbReference type="SMART" id="SM00895">
    <property type="entry name" value="FCD"/>
    <property type="match status" value="1"/>
</dbReference>
<dbReference type="SMART" id="SM00345">
    <property type="entry name" value="HTH_GNTR"/>
    <property type="match status" value="1"/>
</dbReference>
<dbReference type="InterPro" id="IPR000524">
    <property type="entry name" value="Tscrpt_reg_HTH_GntR"/>
</dbReference>
<dbReference type="SUPFAM" id="SSF46785">
    <property type="entry name" value="Winged helix' DNA-binding domain"/>
    <property type="match status" value="1"/>
</dbReference>
<keyword evidence="2" id="KW-0238">DNA-binding</keyword>
<accession>A0A090V3W0</accession>
<dbReference type="SUPFAM" id="SSF48008">
    <property type="entry name" value="GntR ligand-binding domain-like"/>
    <property type="match status" value="1"/>
</dbReference>
<dbReference type="InterPro" id="IPR036390">
    <property type="entry name" value="WH_DNA-bd_sf"/>
</dbReference>
<dbReference type="InterPro" id="IPR011711">
    <property type="entry name" value="GntR_C"/>
</dbReference>
<keyword evidence="6" id="KW-1185">Reference proteome</keyword>
<evidence type="ECO:0000256" key="3">
    <source>
        <dbReference type="ARBA" id="ARBA00023163"/>
    </source>
</evidence>
<evidence type="ECO:0000256" key="2">
    <source>
        <dbReference type="ARBA" id="ARBA00023125"/>
    </source>
</evidence>
<dbReference type="GO" id="GO:0003677">
    <property type="term" value="F:DNA binding"/>
    <property type="evidence" value="ECO:0007669"/>
    <property type="project" value="UniProtKB-KW"/>
</dbReference>
<dbReference type="Pfam" id="PF00392">
    <property type="entry name" value="GntR"/>
    <property type="match status" value="1"/>
</dbReference>
<dbReference type="InterPro" id="IPR036388">
    <property type="entry name" value="WH-like_DNA-bd_sf"/>
</dbReference>
<dbReference type="AlphaFoldDB" id="A0A090V3W0"/>
<dbReference type="InterPro" id="IPR008920">
    <property type="entry name" value="TF_FadR/GntR_C"/>
</dbReference>
<organism evidence="5 6">
    <name type="scientific">Pseudescherichia vulneris NBRC 102420</name>
    <dbReference type="NCBI Taxonomy" id="1115515"/>
    <lineage>
        <taxon>Bacteria</taxon>
        <taxon>Pseudomonadati</taxon>
        <taxon>Pseudomonadota</taxon>
        <taxon>Gammaproteobacteria</taxon>
        <taxon>Enterobacterales</taxon>
        <taxon>Enterobacteriaceae</taxon>
        <taxon>Pseudescherichia</taxon>
    </lineage>
</organism>
<dbReference type="STRING" id="1115515.EV102420_21_00200"/>
<evidence type="ECO:0000259" key="4">
    <source>
        <dbReference type="PROSITE" id="PS50949"/>
    </source>
</evidence>
<gene>
    <name evidence="5" type="primary">yjjM</name>
    <name evidence="5" type="ORF">EV102420_21_00200</name>
</gene>
<evidence type="ECO:0000256" key="1">
    <source>
        <dbReference type="ARBA" id="ARBA00023015"/>
    </source>
</evidence>
<dbReference type="eggNOG" id="COG1802">
    <property type="taxonomic scope" value="Bacteria"/>
</dbReference>
<sequence length="228" mass="25954">MGGKPGLAERIYRALKNEIFTFQLMPGDRFSESEVAGRMAASRTPVRQALYWLEHEGYVEVASRSGWQVKPFDFAWFEALYDLRIVLEREAVRRLCGMPPGTCAEHLAPLIAFWVDALPLEDGLAVSTHDEQFHTALVAATGNGEMTRVHVDLTEKIRIIRHLDFTRDDRVAATYQEHGRVLRAILTQQTEEAQRILTDHILQSKAVVRKITLHRLQQSRLPPVSSQI</sequence>
<comment type="caution">
    <text evidence="5">The sequence shown here is derived from an EMBL/GenBank/DDBJ whole genome shotgun (WGS) entry which is preliminary data.</text>
</comment>
<dbReference type="EMBL" id="BBMZ01000021">
    <property type="protein sequence ID" value="GAL59585.1"/>
    <property type="molecule type" value="Genomic_DNA"/>
</dbReference>
<dbReference type="Pfam" id="PF07729">
    <property type="entry name" value="FCD"/>
    <property type="match status" value="1"/>
</dbReference>
<dbReference type="OrthoDB" id="9799812at2"/>
<dbReference type="PANTHER" id="PTHR43537">
    <property type="entry name" value="TRANSCRIPTIONAL REGULATOR, GNTR FAMILY"/>
    <property type="match status" value="1"/>
</dbReference>
<dbReference type="RefSeq" id="WP_042393616.1">
    <property type="nucleotide sequence ID" value="NZ_BBMZ01000021.1"/>
</dbReference>
<reference evidence="5 6" key="1">
    <citation type="submission" date="2014-09" db="EMBL/GenBank/DDBJ databases">
        <title>Whole genome shotgun sequence of Escherichia vulneris NBRC 102420.</title>
        <authorList>
            <person name="Yoshida Y."/>
            <person name="Hosoyama A."/>
            <person name="Tsuchikane K."/>
            <person name="Ohji S."/>
            <person name="Ichikawa N."/>
            <person name="Kimura A."/>
            <person name="Yamazoe A."/>
            <person name="Ezaki T."/>
            <person name="Fujita N."/>
        </authorList>
    </citation>
    <scope>NUCLEOTIDE SEQUENCE [LARGE SCALE GENOMIC DNA]</scope>
    <source>
        <strain evidence="5 6">NBRC 102420</strain>
    </source>
</reference>
<evidence type="ECO:0000313" key="5">
    <source>
        <dbReference type="EMBL" id="GAL59585.1"/>
    </source>
</evidence>
<feature type="domain" description="HTH gntR-type" evidence="4">
    <location>
        <begin position="5"/>
        <end position="72"/>
    </location>
</feature>
<dbReference type="Proteomes" id="UP000029462">
    <property type="component" value="Unassembled WGS sequence"/>
</dbReference>
<dbReference type="GO" id="GO:0003700">
    <property type="term" value="F:DNA-binding transcription factor activity"/>
    <property type="evidence" value="ECO:0007669"/>
    <property type="project" value="InterPro"/>
</dbReference>
<dbReference type="PROSITE" id="PS50949">
    <property type="entry name" value="HTH_GNTR"/>
    <property type="match status" value="1"/>
</dbReference>
<dbReference type="Gene3D" id="1.20.120.530">
    <property type="entry name" value="GntR ligand-binding domain-like"/>
    <property type="match status" value="1"/>
</dbReference>